<accession>A0ABS6UR11</accession>
<keyword evidence="2" id="KW-1185">Reference proteome</keyword>
<proteinExistence type="predicted"/>
<evidence type="ECO:0000313" key="1">
    <source>
        <dbReference type="EMBL" id="MBW0134695.1"/>
    </source>
</evidence>
<dbReference type="EMBL" id="JADQDK010000001">
    <property type="protein sequence ID" value="MBW0134695.1"/>
    <property type="molecule type" value="Genomic_DNA"/>
</dbReference>
<dbReference type="Proteomes" id="UP000694287">
    <property type="component" value="Unassembled WGS sequence"/>
</dbReference>
<comment type="caution">
    <text evidence="1">The sequence shown here is derived from an EMBL/GenBank/DDBJ whole genome shotgun (WGS) entry which is preliminary data.</text>
</comment>
<organism evidence="1 2">
    <name type="scientific">Pseudonocardia abyssalis</name>
    <dbReference type="NCBI Taxonomy" id="2792008"/>
    <lineage>
        <taxon>Bacteria</taxon>
        <taxon>Bacillati</taxon>
        <taxon>Actinomycetota</taxon>
        <taxon>Actinomycetes</taxon>
        <taxon>Pseudonocardiales</taxon>
        <taxon>Pseudonocardiaceae</taxon>
        <taxon>Pseudonocardia</taxon>
    </lineage>
</organism>
<evidence type="ECO:0000313" key="2">
    <source>
        <dbReference type="Proteomes" id="UP000694287"/>
    </source>
</evidence>
<dbReference type="RefSeq" id="WP_218602016.1">
    <property type="nucleotide sequence ID" value="NZ_JADQDJ010000044.1"/>
</dbReference>
<sequence length="61" mass="6569">MLETTGDVDGVSAPPMLEQVEMLVSYSRCTVLDLRGCCSSPRGLDVPVTGHRRPAARGHRS</sequence>
<protein>
    <submittedName>
        <fullName evidence="1">Uncharacterized protein</fullName>
    </submittedName>
</protein>
<reference evidence="1 2" key="1">
    <citation type="submission" date="2020-11" db="EMBL/GenBank/DDBJ databases">
        <title>Pseudonocardia abyssalis sp. nov. and Pseudonocardia oceani sp. nov., description and phylogenomic analysis of two novel actinomycetes isolated from the deep Southern Ocean.</title>
        <authorList>
            <person name="Parra J."/>
        </authorList>
    </citation>
    <scope>NUCLEOTIDE SEQUENCE [LARGE SCALE GENOMIC DNA]</scope>
    <source>
        <strain evidence="1 2">KRD-168</strain>
    </source>
</reference>
<name>A0ABS6UR11_9PSEU</name>
<gene>
    <name evidence="1" type="ORF">I4I81_10545</name>
</gene>